<evidence type="ECO:0000259" key="7">
    <source>
        <dbReference type="Pfam" id="PF11728"/>
    </source>
</evidence>
<keyword evidence="2" id="KW-1003">Cell membrane</keyword>
<dbReference type="Pfam" id="PF11728">
    <property type="entry name" value="ArAE_1_C"/>
    <property type="match status" value="1"/>
</dbReference>
<dbReference type="RefSeq" id="WP_058918962.1">
    <property type="nucleotide sequence ID" value="NZ_JBHSQC010000004.1"/>
</dbReference>
<evidence type="ECO:0000256" key="2">
    <source>
        <dbReference type="ARBA" id="ARBA00022475"/>
    </source>
</evidence>
<dbReference type="InterPro" id="IPR038323">
    <property type="entry name" value="ArAE_1_C_sf"/>
</dbReference>
<accession>A0ABW4NLG9</accession>
<sequence length="321" mass="36766">MTISLRTIKITLATVLAILLAEMLQLDYTVSAGIIAILSVLDTKISSLKTAGQRIVSTIVALTIAAVLFQLVGFTTFVFGLYLLIYVPIAYKLNVQAGIAPCSVLVSHLLLEQSTSFSWLMNEFLLMVIGASLAVLFNLYMPSKETQIQEMQHTVDEKIKGILLYFDQTLREGFSGNDDYQLIQELETTLDDAIRIAYTEFDNQLMKPQFYEIHYFEMRKVQASILKQMATNLRFCHLPTKQNKILAGLFYLTAQQLHESNPGTFLMQDIQELLNYFRTSPLPQSREEFENRAVLFQLLNEFTRFIETKQLFYEKYAPETK</sequence>
<organism evidence="8 9">
    <name type="scientific">Carnobacterium antarcticum</name>
    <dbReference type="NCBI Taxonomy" id="2126436"/>
    <lineage>
        <taxon>Bacteria</taxon>
        <taxon>Bacillati</taxon>
        <taxon>Bacillota</taxon>
        <taxon>Bacilli</taxon>
        <taxon>Lactobacillales</taxon>
        <taxon>Carnobacteriaceae</taxon>
        <taxon>Carnobacterium</taxon>
    </lineage>
</organism>
<evidence type="ECO:0000313" key="9">
    <source>
        <dbReference type="Proteomes" id="UP001597285"/>
    </source>
</evidence>
<name>A0ABW4NLG9_9LACT</name>
<evidence type="ECO:0000256" key="3">
    <source>
        <dbReference type="ARBA" id="ARBA00022692"/>
    </source>
</evidence>
<protein>
    <submittedName>
        <fullName evidence="8">Aromatic acid exporter family protein</fullName>
    </submittedName>
</protein>
<dbReference type="InterPro" id="IPR010343">
    <property type="entry name" value="ArAE_1"/>
</dbReference>
<evidence type="ECO:0000256" key="4">
    <source>
        <dbReference type="ARBA" id="ARBA00022989"/>
    </source>
</evidence>
<gene>
    <name evidence="8" type="ORF">ACFSBK_05310</name>
</gene>
<keyword evidence="5 6" id="KW-0472">Membrane</keyword>
<evidence type="ECO:0000313" key="8">
    <source>
        <dbReference type="EMBL" id="MFD1799279.1"/>
    </source>
</evidence>
<evidence type="ECO:0000256" key="1">
    <source>
        <dbReference type="ARBA" id="ARBA00004651"/>
    </source>
</evidence>
<dbReference type="EMBL" id="JBHUFF010000009">
    <property type="protein sequence ID" value="MFD1799279.1"/>
    <property type="molecule type" value="Genomic_DNA"/>
</dbReference>
<comment type="caution">
    <text evidence="8">The sequence shown here is derived from an EMBL/GenBank/DDBJ whole genome shotgun (WGS) entry which is preliminary data.</text>
</comment>
<dbReference type="InterPro" id="IPR052984">
    <property type="entry name" value="UPF0421"/>
</dbReference>
<evidence type="ECO:0000256" key="6">
    <source>
        <dbReference type="SAM" id="Phobius"/>
    </source>
</evidence>
<keyword evidence="4 6" id="KW-1133">Transmembrane helix</keyword>
<dbReference type="InterPro" id="IPR021062">
    <property type="entry name" value="ArAE_1_C"/>
</dbReference>
<dbReference type="Proteomes" id="UP001597285">
    <property type="component" value="Unassembled WGS sequence"/>
</dbReference>
<reference evidence="9" key="1">
    <citation type="journal article" date="2019" name="Int. J. Syst. Evol. Microbiol.">
        <title>The Global Catalogue of Microorganisms (GCM) 10K type strain sequencing project: providing services to taxonomists for standard genome sequencing and annotation.</title>
        <authorList>
            <consortium name="The Broad Institute Genomics Platform"/>
            <consortium name="The Broad Institute Genome Sequencing Center for Infectious Disease"/>
            <person name="Wu L."/>
            <person name="Ma J."/>
        </authorList>
    </citation>
    <scope>NUCLEOTIDE SEQUENCE [LARGE SCALE GENOMIC DNA]</scope>
    <source>
        <strain evidence="9">KCTC 42143</strain>
    </source>
</reference>
<feature type="transmembrane region" description="Helical" evidence="6">
    <location>
        <begin position="56"/>
        <end position="86"/>
    </location>
</feature>
<evidence type="ECO:0000256" key="5">
    <source>
        <dbReference type="ARBA" id="ARBA00023136"/>
    </source>
</evidence>
<keyword evidence="3 6" id="KW-0812">Transmembrane</keyword>
<dbReference type="Gene3D" id="1.20.120.940">
    <property type="entry name" value="Putative aromatic acid exporter, C-terminal domain"/>
    <property type="match status" value="1"/>
</dbReference>
<feature type="transmembrane region" description="Helical" evidence="6">
    <location>
        <begin position="117"/>
        <end position="141"/>
    </location>
</feature>
<dbReference type="Pfam" id="PF06081">
    <property type="entry name" value="ArAE_1"/>
    <property type="match status" value="1"/>
</dbReference>
<dbReference type="PANTHER" id="PTHR40064">
    <property type="entry name" value="MEMBRANE PROTEIN-RELATED"/>
    <property type="match status" value="1"/>
</dbReference>
<comment type="subcellular location">
    <subcellularLocation>
        <location evidence="1">Cell membrane</location>
        <topology evidence="1">Multi-pass membrane protein</topology>
    </subcellularLocation>
</comment>
<dbReference type="PANTHER" id="PTHR40064:SF1">
    <property type="entry name" value="MEMBRANE PROTEIN"/>
    <property type="match status" value="1"/>
</dbReference>
<proteinExistence type="predicted"/>
<keyword evidence="9" id="KW-1185">Reference proteome</keyword>
<feature type="domain" description="Putative aromatic acid exporter C-terminal" evidence="7">
    <location>
        <begin position="145"/>
        <end position="310"/>
    </location>
</feature>